<dbReference type="VEuPathDB" id="AmoebaDB:EHI_045510"/>
<dbReference type="AlphaFoldDB" id="A0A175JDU6"/>
<evidence type="ECO:0000313" key="2">
    <source>
        <dbReference type="EMBL" id="GAT91850.1"/>
    </source>
</evidence>
<protein>
    <submittedName>
        <fullName evidence="2">Uncharacterized protein</fullName>
    </submittedName>
</protein>
<dbReference type="VEuPathDB" id="AmoebaDB:EHI5A_019780"/>
<dbReference type="VEuPathDB" id="AmoebaDB:EHI7A_009210"/>
<dbReference type="EMBL" id="BDEQ01000001">
    <property type="protein sequence ID" value="GAT91850.1"/>
    <property type="molecule type" value="Genomic_DNA"/>
</dbReference>
<name>A0A175JDU6_ENTHI</name>
<keyword evidence="1" id="KW-1133">Transmembrane helix</keyword>
<feature type="transmembrane region" description="Helical" evidence="1">
    <location>
        <begin position="87"/>
        <end position="104"/>
    </location>
</feature>
<evidence type="ECO:0000313" key="3">
    <source>
        <dbReference type="Proteomes" id="UP000078387"/>
    </source>
</evidence>
<feature type="transmembrane region" description="Helical" evidence="1">
    <location>
        <begin position="208"/>
        <end position="227"/>
    </location>
</feature>
<dbReference type="VEuPathDB" id="AmoebaDB:EHI8A_059350"/>
<gene>
    <name evidence="2" type="ORF">CL6EHI_045510</name>
</gene>
<evidence type="ECO:0000256" key="1">
    <source>
        <dbReference type="SAM" id="Phobius"/>
    </source>
</evidence>
<feature type="transmembrane region" description="Helical" evidence="1">
    <location>
        <begin position="6"/>
        <end position="34"/>
    </location>
</feature>
<feature type="transmembrane region" description="Helical" evidence="1">
    <location>
        <begin position="239"/>
        <end position="262"/>
    </location>
</feature>
<accession>A0A175JDU6</accession>
<proteinExistence type="predicted"/>
<organism evidence="2 3">
    <name type="scientific">Entamoeba histolytica</name>
    <dbReference type="NCBI Taxonomy" id="5759"/>
    <lineage>
        <taxon>Eukaryota</taxon>
        <taxon>Amoebozoa</taxon>
        <taxon>Evosea</taxon>
        <taxon>Archamoebae</taxon>
        <taxon>Mastigamoebida</taxon>
        <taxon>Entamoebidae</taxon>
        <taxon>Entamoeba</taxon>
    </lineage>
</organism>
<feature type="transmembrane region" description="Helical" evidence="1">
    <location>
        <begin position="116"/>
        <end position="135"/>
    </location>
</feature>
<keyword evidence="1" id="KW-0472">Membrane</keyword>
<reference evidence="2 3" key="1">
    <citation type="submission" date="2016-05" db="EMBL/GenBank/DDBJ databases">
        <title>First whole genome sequencing of Entamoeba histolytica HM1:IMSS-clone-6.</title>
        <authorList>
            <person name="Mukherjee Avik.K."/>
            <person name="Izumyama S."/>
            <person name="Nakada-Tsukui K."/>
            <person name="Nozaki T."/>
        </authorList>
    </citation>
    <scope>NUCLEOTIDE SEQUENCE [LARGE SCALE GENOMIC DNA]</scope>
    <source>
        <strain evidence="2 3">HM1:IMSS clone 6</strain>
    </source>
</reference>
<keyword evidence="1" id="KW-0812">Transmembrane</keyword>
<dbReference type="VEuPathDB" id="AmoebaDB:KM1_110390"/>
<dbReference type="eggNOG" id="ENOG502RCQB">
    <property type="taxonomic scope" value="Eukaryota"/>
</dbReference>
<feature type="transmembrane region" description="Helical" evidence="1">
    <location>
        <begin position="46"/>
        <end position="67"/>
    </location>
</feature>
<dbReference type="Proteomes" id="UP000078387">
    <property type="component" value="Unassembled WGS sequence"/>
</dbReference>
<feature type="transmembrane region" description="Helical" evidence="1">
    <location>
        <begin position="155"/>
        <end position="178"/>
    </location>
</feature>
<comment type="caution">
    <text evidence="2">The sequence shown here is derived from an EMBL/GenBank/DDBJ whole genome shotgun (WGS) entry which is preliminary data.</text>
</comment>
<sequence>MILGFSVAVLVLKFIMDLGVFVIAIAGVFAFLYFPVYCQSNVKHYVAMLMFVNLLGCFSVILSAIFLSHQNNPKICHFEAAFVNFVQYGQTLWCLCCVVEYFLHQLICLEENKKRCVITHCIVWSICFFTSIPIYTHSCALEFAICVSTSSGIRWGISIIPRIILCLLIGVIAIITFIHKSSLYTNTLHFLQYWKIEDLEIKEVAKQMILFSGYFIIMASCLAQPPLTLMVKKILPETISFFKVISTASSDALCCAVTFFYFHHLFNLWGNWQTLFKKIGIIETTKEESEQYVHLL</sequence>